<protein>
    <submittedName>
        <fullName evidence="1">Uncharacterized protein</fullName>
    </submittedName>
</protein>
<comment type="caution">
    <text evidence="1">The sequence shown here is derived from an EMBL/GenBank/DDBJ whole genome shotgun (WGS) entry which is preliminary data.</text>
</comment>
<dbReference type="EMBL" id="BAAALF010000040">
    <property type="protein sequence ID" value="GAA1236754.1"/>
    <property type="molecule type" value="Genomic_DNA"/>
</dbReference>
<gene>
    <name evidence="1" type="ORF">GCM10009665_28670</name>
</gene>
<accession>A0ABN1W6E7</accession>
<evidence type="ECO:0000313" key="1">
    <source>
        <dbReference type="EMBL" id="GAA1236754.1"/>
    </source>
</evidence>
<reference evidence="1 2" key="1">
    <citation type="journal article" date="2019" name="Int. J. Syst. Evol. Microbiol.">
        <title>The Global Catalogue of Microorganisms (GCM) 10K type strain sequencing project: providing services to taxonomists for standard genome sequencing and annotation.</title>
        <authorList>
            <consortium name="The Broad Institute Genomics Platform"/>
            <consortium name="The Broad Institute Genome Sequencing Center for Infectious Disease"/>
            <person name="Wu L."/>
            <person name="Ma J."/>
        </authorList>
    </citation>
    <scope>NUCLEOTIDE SEQUENCE [LARGE SCALE GENOMIC DNA]</scope>
    <source>
        <strain evidence="1 2">JCM 13004</strain>
    </source>
</reference>
<dbReference type="RefSeq" id="WP_344441895.1">
    <property type="nucleotide sequence ID" value="NZ_BAAALF010000040.1"/>
</dbReference>
<name>A0ABN1W6E7_9ACTN</name>
<evidence type="ECO:0000313" key="2">
    <source>
        <dbReference type="Proteomes" id="UP001500037"/>
    </source>
</evidence>
<sequence>MVELRDLQERADALARDVAAMRARLERQSDLPRAVRGAWPGGVEDALALAARRIAAAAERLAGVRAARWAGPCTTWWGICPRCEQALRPQEGHSWCRRCGTGWDRPQGPCGEPAAFVAMDAMGGTVVVCTAHGRYLQDRLDGGLLLPVPAS</sequence>
<dbReference type="Proteomes" id="UP001500037">
    <property type="component" value="Unassembled WGS sequence"/>
</dbReference>
<keyword evidence="2" id="KW-1185">Reference proteome</keyword>
<proteinExistence type="predicted"/>
<organism evidence="1 2">
    <name type="scientific">Kitasatospora nipponensis</name>
    <dbReference type="NCBI Taxonomy" id="258049"/>
    <lineage>
        <taxon>Bacteria</taxon>
        <taxon>Bacillati</taxon>
        <taxon>Actinomycetota</taxon>
        <taxon>Actinomycetes</taxon>
        <taxon>Kitasatosporales</taxon>
        <taxon>Streptomycetaceae</taxon>
        <taxon>Kitasatospora</taxon>
    </lineage>
</organism>